<dbReference type="RefSeq" id="WP_143312745.1">
    <property type="nucleotide sequence ID" value="NZ_FUWZ01000001.1"/>
</dbReference>
<dbReference type="PANTHER" id="PTHR11712:SF336">
    <property type="entry name" value="3-OXOACYL-[ACYL-CARRIER-PROTEIN] SYNTHASE, MITOCHONDRIAL"/>
    <property type="match status" value="1"/>
</dbReference>
<reference evidence="4" key="1">
    <citation type="submission" date="2017-02" db="EMBL/GenBank/DDBJ databases">
        <authorList>
            <person name="Varghese N."/>
            <person name="Submissions S."/>
        </authorList>
    </citation>
    <scope>NUCLEOTIDE SEQUENCE [LARGE SCALE GENOMIC DNA]</scope>
    <source>
        <strain evidence="4">DSM 22224</strain>
    </source>
</reference>
<organism evidence="3 4">
    <name type="scientific">Chitinophaga eiseniae</name>
    <dbReference type="NCBI Taxonomy" id="634771"/>
    <lineage>
        <taxon>Bacteria</taxon>
        <taxon>Pseudomonadati</taxon>
        <taxon>Bacteroidota</taxon>
        <taxon>Chitinophagia</taxon>
        <taxon>Chitinophagales</taxon>
        <taxon>Chitinophagaceae</taxon>
        <taxon>Chitinophaga</taxon>
    </lineage>
</organism>
<feature type="domain" description="Beta-ketoacyl synthase-like N-terminal" evidence="2">
    <location>
        <begin position="44"/>
        <end position="178"/>
    </location>
</feature>
<gene>
    <name evidence="3" type="ORF">SAMN04488128_101539</name>
</gene>
<evidence type="ECO:0000313" key="3">
    <source>
        <dbReference type="EMBL" id="SJZ51183.1"/>
    </source>
</evidence>
<keyword evidence="4" id="KW-1185">Reference proteome</keyword>
<name>A0A1T4L9A0_9BACT</name>
<dbReference type="InterPro" id="IPR000794">
    <property type="entry name" value="Beta-ketoacyl_synthase"/>
</dbReference>
<proteinExistence type="predicted"/>
<sequence>MLSIYINGAGCISPQETAAGGPMLANLREYEQVKLATVDPDYKQWIDVKQIRRMSRVVKMGVGAANLSLQAAGIAMPDAIVTGTAYGCLDDTGVFLTKMVNQQEEMLTPTAFIQSTHNTVGGQIALLLGCNAYNNTFVHRGFSFENALLDTIMMLREGSAQQILVGGLDELTPHSYQILSRFGLYKKEPVKTMELLNSPTCGTIAGEGAAFFTLGVQPGTNTAAELTGISTLYKPMWEGEVIGHIMKFLEDNNYTPNDIDLLVTGRNGDIGQDEIYEEVVEALFPEHPEASFKHLCGEYPTAVGFGMWLANGILADQAVPEAAMFYGQAPRRIKKILLYNHHQGTHHSLVLLSHVE</sequence>
<keyword evidence="1" id="KW-0808">Transferase</keyword>
<dbReference type="SUPFAM" id="SSF53901">
    <property type="entry name" value="Thiolase-like"/>
    <property type="match status" value="1"/>
</dbReference>
<dbReference type="Proteomes" id="UP000190367">
    <property type="component" value="Unassembled WGS sequence"/>
</dbReference>
<dbReference type="STRING" id="634771.SAMN04488128_101539"/>
<protein>
    <submittedName>
        <fullName evidence="3">3-oxoacyl-(Acyl-carrier-protein) synthase</fullName>
    </submittedName>
</protein>
<dbReference type="GO" id="GO:0006633">
    <property type="term" value="P:fatty acid biosynthetic process"/>
    <property type="evidence" value="ECO:0007669"/>
    <property type="project" value="TreeGrafter"/>
</dbReference>
<dbReference type="InterPro" id="IPR014030">
    <property type="entry name" value="Ketoacyl_synth_N"/>
</dbReference>
<dbReference type="OrthoDB" id="1404523at2"/>
<dbReference type="GO" id="GO:0004315">
    <property type="term" value="F:3-oxoacyl-[acyl-carrier-protein] synthase activity"/>
    <property type="evidence" value="ECO:0007669"/>
    <property type="project" value="TreeGrafter"/>
</dbReference>
<dbReference type="EMBL" id="FUWZ01000001">
    <property type="protein sequence ID" value="SJZ51183.1"/>
    <property type="molecule type" value="Genomic_DNA"/>
</dbReference>
<dbReference type="GO" id="GO:0005829">
    <property type="term" value="C:cytosol"/>
    <property type="evidence" value="ECO:0007669"/>
    <property type="project" value="TreeGrafter"/>
</dbReference>
<dbReference type="Gene3D" id="3.40.47.10">
    <property type="match status" value="1"/>
</dbReference>
<dbReference type="Pfam" id="PF13723">
    <property type="entry name" value="Ketoacyl-synt_2"/>
    <property type="match status" value="1"/>
</dbReference>
<evidence type="ECO:0000259" key="2">
    <source>
        <dbReference type="Pfam" id="PF13723"/>
    </source>
</evidence>
<accession>A0A1T4L9A0</accession>
<dbReference type="AlphaFoldDB" id="A0A1T4L9A0"/>
<dbReference type="InterPro" id="IPR016039">
    <property type="entry name" value="Thiolase-like"/>
</dbReference>
<evidence type="ECO:0000313" key="4">
    <source>
        <dbReference type="Proteomes" id="UP000190367"/>
    </source>
</evidence>
<dbReference type="PANTHER" id="PTHR11712">
    <property type="entry name" value="POLYKETIDE SYNTHASE-RELATED"/>
    <property type="match status" value="1"/>
</dbReference>
<evidence type="ECO:0000256" key="1">
    <source>
        <dbReference type="ARBA" id="ARBA00022679"/>
    </source>
</evidence>